<dbReference type="OMA" id="TRYTHWQ"/>
<dbReference type="OrthoDB" id="509124at2759"/>
<protein>
    <submittedName>
        <fullName evidence="1">Uncharacterized protein</fullName>
    </submittedName>
</protein>
<accession>N1PPY1</accession>
<dbReference type="HOGENOM" id="CLU_069867_6_0_1"/>
<dbReference type="AlphaFoldDB" id="N1PPY1"/>
<dbReference type="SUPFAM" id="SSF55961">
    <property type="entry name" value="Bet v1-like"/>
    <property type="match status" value="1"/>
</dbReference>
<dbReference type="eggNOG" id="ENOG502SA1B">
    <property type="taxonomic scope" value="Eukaryota"/>
</dbReference>
<sequence length="204" mass="21960">MLLPPLSGISPLLRLTDAPGLGPHAVLDARCNNSIIGTPSFGLDNAIFTVCAEITIDAPVEAVYETWVDFESYHLWNSFVTDVHALPGSSISQVPPQIGTEMLFSNTFPPIPKFLPGPSVERLSYTEPNADGRGEAALVAWIGYESAEHPSVFTDIGEGRTGFVSWETFYGVHGTALVAGKEWLQGRHETQARDLKGYVEGSGG</sequence>
<dbReference type="Proteomes" id="UP000016933">
    <property type="component" value="Unassembled WGS sequence"/>
</dbReference>
<evidence type="ECO:0000313" key="2">
    <source>
        <dbReference type="Proteomes" id="UP000016933"/>
    </source>
</evidence>
<dbReference type="CDD" id="cd07822">
    <property type="entry name" value="SRPBCC_4"/>
    <property type="match status" value="1"/>
</dbReference>
<dbReference type="EMBL" id="KB446539">
    <property type="protein sequence ID" value="EME44435.1"/>
    <property type="molecule type" value="Genomic_DNA"/>
</dbReference>
<reference evidence="1 2" key="2">
    <citation type="journal article" date="2012" name="PLoS Pathog.">
        <title>Diverse lifestyles and strategies of plant pathogenesis encoded in the genomes of eighteen Dothideomycetes fungi.</title>
        <authorList>
            <person name="Ohm R.A."/>
            <person name="Feau N."/>
            <person name="Henrissat B."/>
            <person name="Schoch C.L."/>
            <person name="Horwitz B.A."/>
            <person name="Barry K.W."/>
            <person name="Condon B.J."/>
            <person name="Copeland A.C."/>
            <person name="Dhillon B."/>
            <person name="Glaser F."/>
            <person name="Hesse C.N."/>
            <person name="Kosti I."/>
            <person name="LaButti K."/>
            <person name="Lindquist E.A."/>
            <person name="Lucas S."/>
            <person name="Salamov A.A."/>
            <person name="Bradshaw R.E."/>
            <person name="Ciuffetti L."/>
            <person name="Hamelin R.C."/>
            <person name="Kema G.H.J."/>
            <person name="Lawrence C."/>
            <person name="Scott J.A."/>
            <person name="Spatafora J.W."/>
            <person name="Turgeon B.G."/>
            <person name="de Wit P.J.G.M."/>
            <person name="Zhong S."/>
            <person name="Goodwin S.B."/>
            <person name="Grigoriev I.V."/>
        </authorList>
    </citation>
    <scope>NUCLEOTIDE SEQUENCE [LARGE SCALE GENOMIC DNA]</scope>
    <source>
        <strain evidence="2">NZE10 / CBS 128990</strain>
    </source>
</reference>
<gene>
    <name evidence="1" type="ORF">DOTSEDRAFT_72046</name>
</gene>
<proteinExistence type="predicted"/>
<organism evidence="1 2">
    <name type="scientific">Dothistroma septosporum (strain NZE10 / CBS 128990)</name>
    <name type="common">Red band needle blight fungus</name>
    <name type="synonym">Mycosphaerella pini</name>
    <dbReference type="NCBI Taxonomy" id="675120"/>
    <lineage>
        <taxon>Eukaryota</taxon>
        <taxon>Fungi</taxon>
        <taxon>Dikarya</taxon>
        <taxon>Ascomycota</taxon>
        <taxon>Pezizomycotina</taxon>
        <taxon>Dothideomycetes</taxon>
        <taxon>Dothideomycetidae</taxon>
        <taxon>Mycosphaerellales</taxon>
        <taxon>Mycosphaerellaceae</taxon>
        <taxon>Dothistroma</taxon>
    </lineage>
</organism>
<dbReference type="Gene3D" id="3.30.530.20">
    <property type="match status" value="1"/>
</dbReference>
<evidence type="ECO:0000313" key="1">
    <source>
        <dbReference type="EMBL" id="EME44435.1"/>
    </source>
</evidence>
<reference evidence="2" key="1">
    <citation type="journal article" date="2012" name="PLoS Genet.">
        <title>The genomes of the fungal plant pathogens Cladosporium fulvum and Dothistroma septosporum reveal adaptation to different hosts and lifestyles but also signatures of common ancestry.</title>
        <authorList>
            <person name="de Wit P.J.G.M."/>
            <person name="van der Burgt A."/>
            <person name="Oekmen B."/>
            <person name="Stergiopoulos I."/>
            <person name="Abd-Elsalam K.A."/>
            <person name="Aerts A.L."/>
            <person name="Bahkali A.H."/>
            <person name="Beenen H.G."/>
            <person name="Chettri P."/>
            <person name="Cox M.P."/>
            <person name="Datema E."/>
            <person name="de Vries R.P."/>
            <person name="Dhillon B."/>
            <person name="Ganley A.R."/>
            <person name="Griffiths S.A."/>
            <person name="Guo Y."/>
            <person name="Hamelin R.C."/>
            <person name="Henrissat B."/>
            <person name="Kabir M.S."/>
            <person name="Jashni M.K."/>
            <person name="Kema G."/>
            <person name="Klaubauf S."/>
            <person name="Lapidus A."/>
            <person name="Levasseur A."/>
            <person name="Lindquist E."/>
            <person name="Mehrabi R."/>
            <person name="Ohm R.A."/>
            <person name="Owen T.J."/>
            <person name="Salamov A."/>
            <person name="Schwelm A."/>
            <person name="Schijlen E."/>
            <person name="Sun H."/>
            <person name="van den Burg H.A."/>
            <person name="van Ham R.C.H.J."/>
            <person name="Zhang S."/>
            <person name="Goodwin S.B."/>
            <person name="Grigoriev I.V."/>
            <person name="Collemare J."/>
            <person name="Bradshaw R.E."/>
        </authorList>
    </citation>
    <scope>NUCLEOTIDE SEQUENCE [LARGE SCALE GENOMIC DNA]</scope>
    <source>
        <strain evidence="2">NZE10 / CBS 128990</strain>
    </source>
</reference>
<name>N1PPY1_DOTSN</name>
<keyword evidence="2" id="KW-1185">Reference proteome</keyword>
<dbReference type="InterPro" id="IPR023393">
    <property type="entry name" value="START-like_dom_sf"/>
</dbReference>